<dbReference type="EMBL" id="KV875919">
    <property type="protein sequence ID" value="RZR73438.1"/>
    <property type="molecule type" value="Genomic_DNA"/>
</dbReference>
<reference evidence="1" key="1">
    <citation type="journal article" date="2018" name="Data Brief">
        <title>Genome sequence data from 17 accessions of Ensete ventricosum, a staple food crop for millions in Ethiopia.</title>
        <authorList>
            <person name="Yemataw Z."/>
            <person name="Muzemil S."/>
            <person name="Ambachew D."/>
            <person name="Tripathi L."/>
            <person name="Tesfaye K."/>
            <person name="Chala A."/>
            <person name="Farbos A."/>
            <person name="O'Neill P."/>
            <person name="Moore K."/>
            <person name="Grant M."/>
            <person name="Studholme D.J."/>
        </authorList>
    </citation>
    <scope>NUCLEOTIDE SEQUENCE [LARGE SCALE GENOMIC DNA]</scope>
    <source>
        <tissue evidence="1">Leaf</tissue>
    </source>
</reference>
<protein>
    <submittedName>
        <fullName evidence="1">Uncharacterized protein</fullName>
    </submittedName>
</protein>
<dbReference type="AlphaFoldDB" id="A0A445MGW0"/>
<organism evidence="1">
    <name type="scientific">Ensete ventricosum</name>
    <name type="common">Abyssinian banana</name>
    <name type="synonym">Musa ensete</name>
    <dbReference type="NCBI Taxonomy" id="4639"/>
    <lineage>
        <taxon>Eukaryota</taxon>
        <taxon>Viridiplantae</taxon>
        <taxon>Streptophyta</taxon>
        <taxon>Embryophyta</taxon>
        <taxon>Tracheophyta</taxon>
        <taxon>Spermatophyta</taxon>
        <taxon>Magnoliopsida</taxon>
        <taxon>Liliopsida</taxon>
        <taxon>Zingiberales</taxon>
        <taxon>Musaceae</taxon>
        <taxon>Ensete</taxon>
    </lineage>
</organism>
<evidence type="ECO:0000313" key="1">
    <source>
        <dbReference type="EMBL" id="RZR73438.1"/>
    </source>
</evidence>
<name>A0A445MGW0_ENSVE</name>
<accession>A0A445MGW0</accession>
<proteinExistence type="predicted"/>
<dbReference type="Proteomes" id="UP000290560">
    <property type="component" value="Unassembled WGS sequence"/>
</dbReference>
<gene>
    <name evidence="1" type="ORF">BHM03_00024192</name>
</gene>
<sequence length="135" mass="15397">MGGQGFATDGEKPRVGQHPLETVRGWYRRDDLFRLRKRVRFPMVLRIWVNWPAFLRHDPPSSAKMLVKVICAFPVSAVYASVSAEWARLVLARLWRVDLTCVRLAVQSLGSLCLCQVDFTVSDRSYCVKSITLEA</sequence>